<dbReference type="Gene3D" id="2.130.10.10">
    <property type="entry name" value="YVTN repeat-like/Quinoprotein amine dehydrogenase"/>
    <property type="match status" value="2"/>
</dbReference>
<evidence type="ECO:0000256" key="3">
    <source>
        <dbReference type="ARBA" id="ARBA00022737"/>
    </source>
</evidence>
<evidence type="ECO:0000256" key="5">
    <source>
        <dbReference type="SAM" id="MobiDB-lite"/>
    </source>
</evidence>
<feature type="compositionally biased region" description="Low complexity" evidence="5">
    <location>
        <begin position="1055"/>
        <end position="1072"/>
    </location>
</feature>
<organism evidence="6 7">
    <name type="scientific">Serendipita indica (strain DSM 11827)</name>
    <name type="common">Root endophyte fungus</name>
    <name type="synonym">Piriformospora indica</name>
    <dbReference type="NCBI Taxonomy" id="1109443"/>
    <lineage>
        <taxon>Eukaryota</taxon>
        <taxon>Fungi</taxon>
        <taxon>Dikarya</taxon>
        <taxon>Basidiomycota</taxon>
        <taxon>Agaricomycotina</taxon>
        <taxon>Agaricomycetes</taxon>
        <taxon>Sebacinales</taxon>
        <taxon>Serendipitaceae</taxon>
        <taxon>Serendipita</taxon>
    </lineage>
</organism>
<dbReference type="PROSITE" id="PS50082">
    <property type="entry name" value="WD_REPEATS_2"/>
    <property type="match status" value="4"/>
</dbReference>
<dbReference type="GO" id="GO:0000724">
    <property type="term" value="P:double-strand break repair via homologous recombination"/>
    <property type="evidence" value="ECO:0007669"/>
    <property type="project" value="TreeGrafter"/>
</dbReference>
<dbReference type="Proteomes" id="UP000007148">
    <property type="component" value="Unassembled WGS sequence"/>
</dbReference>
<evidence type="ECO:0000256" key="4">
    <source>
        <dbReference type="PROSITE-ProRule" id="PRU00221"/>
    </source>
</evidence>
<dbReference type="FunCoup" id="G4TTD1">
    <property type="interactions" value="568"/>
</dbReference>
<dbReference type="PROSITE" id="PS50294">
    <property type="entry name" value="WD_REPEATS_REGION"/>
    <property type="match status" value="3"/>
</dbReference>
<dbReference type="OrthoDB" id="2421129at2759"/>
<evidence type="ECO:0000313" key="7">
    <source>
        <dbReference type="Proteomes" id="UP000007148"/>
    </source>
</evidence>
<dbReference type="eggNOG" id="KOG0308">
    <property type="taxonomic scope" value="Eukaryota"/>
</dbReference>
<feature type="compositionally biased region" description="Basic and acidic residues" evidence="5">
    <location>
        <begin position="511"/>
        <end position="524"/>
    </location>
</feature>
<dbReference type="InterPro" id="IPR001680">
    <property type="entry name" value="WD40_rpt"/>
</dbReference>
<dbReference type="Pfam" id="PF00400">
    <property type="entry name" value="WD40"/>
    <property type="match status" value="4"/>
</dbReference>
<feature type="compositionally biased region" description="Basic and acidic residues" evidence="5">
    <location>
        <begin position="1272"/>
        <end position="1287"/>
    </location>
</feature>
<dbReference type="SUPFAM" id="SSF50978">
    <property type="entry name" value="WD40 repeat-like"/>
    <property type="match status" value="1"/>
</dbReference>
<feature type="region of interest" description="Disordered" evidence="5">
    <location>
        <begin position="1048"/>
        <end position="1129"/>
    </location>
</feature>
<accession>G4TTD1</accession>
<feature type="region of interest" description="Disordered" evidence="5">
    <location>
        <begin position="1272"/>
        <end position="1354"/>
    </location>
</feature>
<feature type="repeat" description="WD" evidence="4">
    <location>
        <begin position="288"/>
        <end position="329"/>
    </location>
</feature>
<feature type="region of interest" description="Disordered" evidence="5">
    <location>
        <begin position="890"/>
        <end position="956"/>
    </location>
</feature>
<evidence type="ECO:0000313" key="6">
    <source>
        <dbReference type="EMBL" id="CCA74574.1"/>
    </source>
</evidence>
<sequence>MSPGPASRRISYVIPPPVQDVQRLVLPKFGTDRHGQTTPIIWPLSGDGQALGSSRASLGSLSNLQTSNEATTVSFNGASHPQHRLGISSFALDTSTRLTGRTTPEGILYSGGRDGQILAHELGISLKHRSSPYGVHASANGNVSNWEALTGWSTGGDDDEHEKPAIPTEIPFENAYEIDSTNEIELKFSFRQSVQSHSDWVNDILLCNHNRTLVSCSNDGTVKAWNPHDPSGAMDPHVLGRHADYARCLTTSSHQNWIASGGFDRTINLWDLSSNKQEPFRILVPPEASNSKSSVYAIATDGSGSFIAAGSPEKVIRLWDARSASRIGKLVGHTDNIRSILVSQDGRYLLSASADASIKLWSLASANRCIHTFAHHTDSVWSMFSNHPALSVFYSGDRAGNVCRVDMDGRASLSEGECVLLCKELPSNDSIGNEGINRIQVLDDQLVWTATASSSINCWKVPGIRSNRIDGMTASPGDIESETSPMAPQAESVSPFGFSMDSIQPSLLRARQRESFSTDREGWVRSESPASTSDAPIRRVESPPFGSSPRNIPKSATNPVAMEQSSSVEPSDSSIHTATGQNPQSLPGPLPSMFGIPYQSLIKLASPSNGFTAPLIGRAKDADVSTLYSAASIKSVPIPMRQLTIRTQQQADNSVKTHTPHASLAMRSVIRRSMNSMDGALYGAAISASQFSQRNPAIPLEETEDAARLAYESRDVAADAISVRSRPDFTIQGTQGIVRSVVLNDRWHALTVNTAGHVGVWDIVRGACVGVFEKGDVEEATRSDHANKCTDGQEWKWSPREALEVVRERIEGEAVVQAWCTVDSSIGNLMVHVESPKAFDAEIFADEAGYSGEIAFEEDHRLNIGKWVIGNLFAPFVAHQKLIQSEMDNSTGETLGSLQSPPGLTRTSITRPGGPKQLGLEARRIRSISEMAASQRTPGIMATSTMPKTPALLPDLPSDALTKVAAALSDNEQGTRTSPKDYGALKASPSAGTPVGSPTPKGRSRSQTVDDSTSSHNHDYFSVRRRGSVSGDASTVLSPLSSVDAVSTAVEGDNASTPGASLPSSTPATSPAPITPGGGLGAASTRFMGKFKSFGKPKKPGATEAQDTTAAPSTAEAETEKTKALKPPSPTVLQTILSRPLDLPLFTDVPPIEVNPMTGILISEASSKAASGWAPVYRGLYATQPQNEDLGALEMELPAWILEFLLNNKVGGVVGGGSPAAAQKLGFMIVPWKGSKSTQDLPDLLGKETKLTASRFLRVRKILSYVKEKVETIERSERRPDHERFEGDESNPSAPRSPHSKPPPLGGPGSSPQLPRQRPISSSSSRSGASGQHHASGSSRHRRPSKATIEEEGTGRRAQDLYELLCHEAVLPNNMTLAAVKQFKFKGGPELVMEYRRKK</sequence>
<feature type="compositionally biased region" description="Polar residues" evidence="5">
    <location>
        <begin position="1005"/>
        <end position="1015"/>
    </location>
</feature>
<keyword evidence="7" id="KW-1185">Reference proteome</keyword>
<dbReference type="InterPro" id="IPR021772">
    <property type="entry name" value="WDR48/Bun107"/>
</dbReference>
<protein>
    <submittedName>
        <fullName evidence="6">Uncharacterized protein</fullName>
    </submittedName>
</protein>
<gene>
    <name evidence="6" type="ORF">PIIN_08526</name>
</gene>
<keyword evidence="2 4" id="KW-0853">WD repeat</keyword>
<feature type="compositionally biased region" description="Polar residues" evidence="5">
    <location>
        <begin position="575"/>
        <end position="585"/>
    </location>
</feature>
<evidence type="ECO:0000256" key="2">
    <source>
        <dbReference type="ARBA" id="ARBA00022574"/>
    </source>
</evidence>
<comment type="similarity">
    <text evidence="1">Belongs to the WD repeat WDR48 family.</text>
</comment>
<dbReference type="PROSITE" id="PS00678">
    <property type="entry name" value="WD_REPEATS_1"/>
    <property type="match status" value="1"/>
</dbReference>
<feature type="region of interest" description="Disordered" evidence="5">
    <location>
        <begin position="969"/>
        <end position="1036"/>
    </location>
</feature>
<dbReference type="PANTHER" id="PTHR19862:SF14">
    <property type="entry name" value="WD REPEAT-CONTAINING PROTEIN 48"/>
    <property type="match status" value="1"/>
</dbReference>
<dbReference type="Pfam" id="PF11816">
    <property type="entry name" value="DUF3337"/>
    <property type="match status" value="1"/>
</dbReference>
<dbReference type="STRING" id="1109443.G4TTD1"/>
<feature type="compositionally biased region" description="Low complexity" evidence="5">
    <location>
        <begin position="565"/>
        <end position="574"/>
    </location>
</feature>
<dbReference type="GO" id="GO:0043130">
    <property type="term" value="F:ubiquitin binding"/>
    <property type="evidence" value="ECO:0007669"/>
    <property type="project" value="TreeGrafter"/>
</dbReference>
<feature type="repeat" description="WD" evidence="4">
    <location>
        <begin position="239"/>
        <end position="280"/>
    </location>
</feature>
<feature type="region of interest" description="Disordered" evidence="5">
    <location>
        <begin position="511"/>
        <end position="591"/>
    </location>
</feature>
<feature type="compositionally biased region" description="Polar residues" evidence="5">
    <location>
        <begin position="890"/>
        <end position="910"/>
    </location>
</feature>
<dbReference type="OMA" id="PMWLGDV"/>
<dbReference type="InterPro" id="IPR051246">
    <property type="entry name" value="WDR48"/>
</dbReference>
<feature type="compositionally biased region" description="Polar residues" evidence="5">
    <location>
        <begin position="548"/>
        <end position="558"/>
    </location>
</feature>
<dbReference type="InterPro" id="IPR015943">
    <property type="entry name" value="WD40/YVTN_repeat-like_dom_sf"/>
</dbReference>
<feature type="compositionally biased region" description="Low complexity" evidence="5">
    <location>
        <begin position="1310"/>
        <end position="1338"/>
    </location>
</feature>
<dbReference type="EMBL" id="CAFZ01000329">
    <property type="protein sequence ID" value="CCA74574.1"/>
    <property type="molecule type" value="Genomic_DNA"/>
</dbReference>
<feature type="repeat" description="WD" evidence="4">
    <location>
        <begin position="194"/>
        <end position="226"/>
    </location>
</feature>
<dbReference type="PANTHER" id="PTHR19862">
    <property type="entry name" value="WD REPEAT-CONTAINING PROTEIN 48"/>
    <property type="match status" value="1"/>
</dbReference>
<dbReference type="InterPro" id="IPR020472">
    <property type="entry name" value="WD40_PAC1"/>
</dbReference>
<dbReference type="PRINTS" id="PR00320">
    <property type="entry name" value="GPROTEINBRPT"/>
</dbReference>
<feature type="repeat" description="WD" evidence="4">
    <location>
        <begin position="330"/>
        <end position="365"/>
    </location>
</feature>
<keyword evidence="3" id="KW-0677">Repeat</keyword>
<dbReference type="InterPro" id="IPR036322">
    <property type="entry name" value="WD40_repeat_dom_sf"/>
</dbReference>
<feature type="region of interest" description="Disordered" evidence="5">
    <location>
        <begin position="473"/>
        <end position="498"/>
    </location>
</feature>
<dbReference type="HOGENOM" id="CLU_002197_1_0_1"/>
<name>G4TTD1_SERID</name>
<feature type="compositionally biased region" description="Polar residues" evidence="5">
    <location>
        <begin position="932"/>
        <end position="947"/>
    </location>
</feature>
<reference evidence="6 7" key="1">
    <citation type="journal article" date="2011" name="PLoS Pathog.">
        <title>Endophytic Life Strategies Decoded by Genome and Transcriptome Analyses of the Mutualistic Root Symbiont Piriformospora indica.</title>
        <authorList>
            <person name="Zuccaro A."/>
            <person name="Lahrmann U."/>
            <person name="Guldener U."/>
            <person name="Langen G."/>
            <person name="Pfiffi S."/>
            <person name="Biedenkopf D."/>
            <person name="Wong P."/>
            <person name="Samans B."/>
            <person name="Grimm C."/>
            <person name="Basiewicz M."/>
            <person name="Murat C."/>
            <person name="Martin F."/>
            <person name="Kogel K.H."/>
        </authorList>
    </citation>
    <scope>NUCLEOTIDE SEQUENCE [LARGE SCALE GENOMIC DNA]</scope>
    <source>
        <strain evidence="6 7">DSM 11827</strain>
    </source>
</reference>
<dbReference type="CDD" id="cd00200">
    <property type="entry name" value="WD40"/>
    <property type="match status" value="1"/>
</dbReference>
<dbReference type="InParanoid" id="G4TTD1"/>
<dbReference type="SMART" id="SM00320">
    <property type="entry name" value="WD40"/>
    <property type="match status" value="8"/>
</dbReference>
<evidence type="ECO:0000256" key="1">
    <source>
        <dbReference type="ARBA" id="ARBA00006917"/>
    </source>
</evidence>
<dbReference type="InterPro" id="IPR019775">
    <property type="entry name" value="WD40_repeat_CS"/>
</dbReference>
<comment type="caution">
    <text evidence="6">The sequence shown here is derived from an EMBL/GenBank/DDBJ whole genome shotgun (WGS) entry which is preliminary data.</text>
</comment>
<proteinExistence type="inferred from homology"/>